<dbReference type="InterPro" id="IPR045055">
    <property type="entry name" value="DNA2/NAM7-like"/>
</dbReference>
<dbReference type="PANTHER" id="PTHR10887">
    <property type="entry name" value="DNA2/NAM7 HELICASE FAMILY"/>
    <property type="match status" value="1"/>
</dbReference>
<sequence length="258" mass="28757">MRPEISKVMRHIYPDLKDHSVVSSYEHIRGVSKDVFFINHTELESSVEDTRSKSNNFEASYVTKLCSYLLFQGYDPSQITILATYTGQVLAIKRMKECRVHINVRITSVDNFQGEENDIIILSLVRSNEGKAIGFLKVDNRVCVALSRAKKGLFIIGNFELLSSQSALWRKILSTARSEGIVGDGLPVTVGTNVLEHVDGVKISQSAHNIERESSTPGLVDIKKQFNVIENLQHSPARIIVVLFLKVDTNARALAADS</sequence>
<feature type="domain" description="DNA2/NAM7 helicase-like C-terminal" evidence="1">
    <location>
        <begin position="12"/>
        <end position="158"/>
    </location>
</feature>
<dbReference type="CDD" id="cd18808">
    <property type="entry name" value="SF1_C_Upf1"/>
    <property type="match status" value="1"/>
</dbReference>
<dbReference type="GO" id="GO:0031048">
    <property type="term" value="P:regulatory ncRNA-mediated heterochromatin formation"/>
    <property type="evidence" value="ECO:0007669"/>
    <property type="project" value="TreeGrafter"/>
</dbReference>
<dbReference type="InterPro" id="IPR027417">
    <property type="entry name" value="P-loop_NTPase"/>
</dbReference>
<dbReference type="EMBL" id="JAWDGP010003624">
    <property type="protein sequence ID" value="KAK3772434.1"/>
    <property type="molecule type" value="Genomic_DNA"/>
</dbReference>
<name>A0AAE0ZN04_9GAST</name>
<accession>A0AAE0ZN04</accession>
<dbReference type="FunFam" id="3.40.50.300:FF:000742">
    <property type="entry name" value="NFX1-type zinc finger-containing protein 1"/>
    <property type="match status" value="1"/>
</dbReference>
<proteinExistence type="predicted"/>
<dbReference type="GO" id="GO:0031380">
    <property type="term" value="C:nuclear RNA-directed RNA polymerase complex"/>
    <property type="evidence" value="ECO:0007669"/>
    <property type="project" value="TreeGrafter"/>
</dbReference>
<dbReference type="SUPFAM" id="SSF52540">
    <property type="entry name" value="P-loop containing nucleoside triphosphate hydrolases"/>
    <property type="match status" value="1"/>
</dbReference>
<comment type="caution">
    <text evidence="2">The sequence shown here is derived from an EMBL/GenBank/DDBJ whole genome shotgun (WGS) entry which is preliminary data.</text>
</comment>
<evidence type="ECO:0000313" key="3">
    <source>
        <dbReference type="Proteomes" id="UP001283361"/>
    </source>
</evidence>
<dbReference type="PANTHER" id="PTHR10887:SF341">
    <property type="entry name" value="NFX1-TYPE ZINC FINGER-CONTAINING PROTEIN 1"/>
    <property type="match status" value="1"/>
</dbReference>
<evidence type="ECO:0000259" key="1">
    <source>
        <dbReference type="Pfam" id="PF13087"/>
    </source>
</evidence>
<reference evidence="2" key="1">
    <citation type="journal article" date="2023" name="G3 (Bethesda)">
        <title>A reference genome for the long-term kleptoplast-retaining sea slug Elysia crispata morphotype clarki.</title>
        <authorList>
            <person name="Eastman K.E."/>
            <person name="Pendleton A.L."/>
            <person name="Shaikh M.A."/>
            <person name="Suttiyut T."/>
            <person name="Ogas R."/>
            <person name="Tomko P."/>
            <person name="Gavelis G."/>
            <person name="Widhalm J.R."/>
            <person name="Wisecaver J.H."/>
        </authorList>
    </citation>
    <scope>NUCLEOTIDE SEQUENCE</scope>
    <source>
        <strain evidence="2">ECLA1</strain>
    </source>
</reference>
<organism evidence="2 3">
    <name type="scientific">Elysia crispata</name>
    <name type="common">lettuce slug</name>
    <dbReference type="NCBI Taxonomy" id="231223"/>
    <lineage>
        <taxon>Eukaryota</taxon>
        <taxon>Metazoa</taxon>
        <taxon>Spiralia</taxon>
        <taxon>Lophotrochozoa</taxon>
        <taxon>Mollusca</taxon>
        <taxon>Gastropoda</taxon>
        <taxon>Heterobranchia</taxon>
        <taxon>Euthyneura</taxon>
        <taxon>Panpulmonata</taxon>
        <taxon>Sacoglossa</taxon>
        <taxon>Placobranchoidea</taxon>
        <taxon>Plakobranchidae</taxon>
        <taxon>Elysia</taxon>
    </lineage>
</organism>
<gene>
    <name evidence="2" type="ORF">RRG08_031454</name>
</gene>
<evidence type="ECO:0000313" key="2">
    <source>
        <dbReference type="EMBL" id="KAK3772434.1"/>
    </source>
</evidence>
<dbReference type="Gene3D" id="3.40.50.300">
    <property type="entry name" value="P-loop containing nucleotide triphosphate hydrolases"/>
    <property type="match status" value="1"/>
</dbReference>
<protein>
    <recommendedName>
        <fullName evidence="1">DNA2/NAM7 helicase-like C-terminal domain-containing protein</fullName>
    </recommendedName>
</protein>
<dbReference type="InterPro" id="IPR041679">
    <property type="entry name" value="DNA2/NAM7-like_C"/>
</dbReference>
<dbReference type="InterPro" id="IPR047187">
    <property type="entry name" value="SF1_C_Upf1"/>
</dbReference>
<dbReference type="Pfam" id="PF13087">
    <property type="entry name" value="AAA_12"/>
    <property type="match status" value="1"/>
</dbReference>
<dbReference type="Proteomes" id="UP001283361">
    <property type="component" value="Unassembled WGS sequence"/>
</dbReference>
<dbReference type="AlphaFoldDB" id="A0AAE0ZN04"/>
<keyword evidence="3" id="KW-1185">Reference proteome</keyword>